<evidence type="ECO:0000313" key="5">
    <source>
        <dbReference type="EMBL" id="KAF0685440.1"/>
    </source>
</evidence>
<keyword evidence="1" id="KW-0406">Ion transport</keyword>
<feature type="transmembrane region" description="Helical" evidence="3">
    <location>
        <begin position="105"/>
        <end position="132"/>
    </location>
</feature>
<keyword evidence="7" id="KW-1185">Reference proteome</keyword>
<keyword evidence="1" id="KW-0813">Transport</keyword>
<feature type="transmembrane region" description="Helical" evidence="3">
    <location>
        <begin position="666"/>
        <end position="687"/>
    </location>
</feature>
<feature type="transmembrane region" description="Helical" evidence="3">
    <location>
        <begin position="205"/>
        <end position="223"/>
    </location>
</feature>
<name>A0A485LL85_9STRA</name>
<keyword evidence="3" id="KW-0472">Membrane</keyword>
<dbReference type="OrthoDB" id="421226at2759"/>
<dbReference type="SUPFAM" id="SSF51206">
    <property type="entry name" value="cAMP-binding domain-like"/>
    <property type="match status" value="1"/>
</dbReference>
<dbReference type="SUPFAM" id="SSF81324">
    <property type="entry name" value="Voltage-gated potassium channels"/>
    <property type="match status" value="1"/>
</dbReference>
<accession>A0A485LL85</accession>
<evidence type="ECO:0000256" key="3">
    <source>
        <dbReference type="SAM" id="Phobius"/>
    </source>
</evidence>
<dbReference type="EMBL" id="CAADRA010007161">
    <property type="protein sequence ID" value="VFT99308.1"/>
    <property type="molecule type" value="Genomic_DNA"/>
</dbReference>
<dbReference type="PANTHER" id="PTHR45638:SF11">
    <property type="entry name" value="CYCLIC NUCLEOTIDE-GATED CATION CHANNEL SUBUNIT A"/>
    <property type="match status" value="1"/>
</dbReference>
<evidence type="ECO:0000259" key="4">
    <source>
        <dbReference type="PROSITE" id="PS50042"/>
    </source>
</evidence>
<keyword evidence="3" id="KW-0812">Transmembrane</keyword>
<dbReference type="Proteomes" id="UP000332933">
    <property type="component" value="Unassembled WGS sequence"/>
</dbReference>
<evidence type="ECO:0000313" key="6">
    <source>
        <dbReference type="EMBL" id="VFT99308.1"/>
    </source>
</evidence>
<dbReference type="GO" id="GO:0044877">
    <property type="term" value="F:protein-containing complex binding"/>
    <property type="evidence" value="ECO:0007669"/>
    <property type="project" value="TreeGrafter"/>
</dbReference>
<sequence length="749" mass="85669">MCVSASSPRCINKPSSTSRRLSKSQREEARSISERSQSMGSITDLRRGKLAWEISFTDTSAYDPESSKLQLWGLALFVMVLYDVWAVPMLLCFNMMNPETCDQTSVATAAMAFEVFFLADIYVQMHTGYYILGNLVRHAVSARRRYVLSWSFLLDLVALVPVASTHACGLSLVNKLLVMHRIPSFALAFDKVFARHFKFCKVVKVVVLTCLFCHVMACVYAAFGKASDEHDDHDAWKIHDHSLPGHHQLLTTYFAALFWSLGMISKCLEGEIPCTLWQTVFTLVVMLGGFICRTLFMVSKCDANSVERFDAKLNQLRHVLSYHRVSKAIQNRAVEFLENGFKSGEKNVRNTMRLFCPSISKGMKYMFLKYDGQCAVLQLLPTNYIVCSADEEYEDMYFVQSGVLVIFNADVRVRDLRRGALFGELSLFSKQIRSPSGNTVAKITTLYNVYTVPLLNAFQLIGYLLIVILANTLTDAILWFDIYGHFNLSYMYEGEQIFDTQKCALQYFHSFFAFDLFCAFPWWIFFPTSWHLKVRFIRLFRFYRLNAELEEVALFVRINSRRQIVVLGIGLLFCYRIAGCMAQALALVMGYDDDEHGWLPTKSLQLVKIYSNTTGELTGYNWLNGIRFVTMGDTFVRDVIVKQYAGRIIWSCMPDKPRTNIRTNSLGEFVLAFVLMLCGMLLISAIIDEVQKRVTASAIEQMEFLATRSRILHFLKKYKSSTGYTSTSRRFLGVLVERALRCQYQYSVG</sequence>
<feature type="transmembrane region" description="Helical" evidence="3">
    <location>
        <begin position="564"/>
        <end position="588"/>
    </location>
</feature>
<evidence type="ECO:0000256" key="1">
    <source>
        <dbReference type="ARBA" id="ARBA00023286"/>
    </source>
</evidence>
<keyword evidence="3" id="KW-1133">Transmembrane helix</keyword>
<dbReference type="GO" id="GO:0005221">
    <property type="term" value="F:intracellularly cyclic nucleotide-activated monoatomic cation channel activity"/>
    <property type="evidence" value="ECO:0007669"/>
    <property type="project" value="InterPro"/>
</dbReference>
<feature type="transmembrane region" description="Helical" evidence="3">
    <location>
        <begin position="504"/>
        <end position="525"/>
    </location>
</feature>
<dbReference type="InterPro" id="IPR050866">
    <property type="entry name" value="CNG_cation_channel"/>
</dbReference>
<feature type="compositionally biased region" description="Polar residues" evidence="2">
    <location>
        <begin position="1"/>
        <end position="19"/>
    </location>
</feature>
<dbReference type="InterPro" id="IPR014710">
    <property type="entry name" value="RmlC-like_jellyroll"/>
</dbReference>
<dbReference type="Gene3D" id="2.60.120.10">
    <property type="entry name" value="Jelly Rolls"/>
    <property type="match status" value="1"/>
</dbReference>
<feature type="domain" description="Cyclic nucleotide-binding" evidence="4">
    <location>
        <begin position="386"/>
        <end position="440"/>
    </location>
</feature>
<dbReference type="EMBL" id="VJMH01007135">
    <property type="protein sequence ID" value="KAF0685440.1"/>
    <property type="molecule type" value="Genomic_DNA"/>
</dbReference>
<keyword evidence="1" id="KW-0407">Ion channel</keyword>
<feature type="compositionally biased region" description="Basic and acidic residues" evidence="2">
    <location>
        <begin position="24"/>
        <end position="33"/>
    </location>
</feature>
<dbReference type="PROSITE" id="PS50042">
    <property type="entry name" value="CNMP_BINDING_3"/>
    <property type="match status" value="1"/>
</dbReference>
<proteinExistence type="predicted"/>
<organism evidence="6 7">
    <name type="scientific">Aphanomyces stellatus</name>
    <dbReference type="NCBI Taxonomy" id="120398"/>
    <lineage>
        <taxon>Eukaryota</taxon>
        <taxon>Sar</taxon>
        <taxon>Stramenopiles</taxon>
        <taxon>Oomycota</taxon>
        <taxon>Saprolegniomycetes</taxon>
        <taxon>Saprolegniales</taxon>
        <taxon>Verrucalvaceae</taxon>
        <taxon>Aphanomyces</taxon>
    </lineage>
</organism>
<reference evidence="5" key="2">
    <citation type="submission" date="2019-06" db="EMBL/GenBank/DDBJ databases">
        <title>Genomics analysis of Aphanomyces spp. identifies a new class of oomycete effector associated with host adaptation.</title>
        <authorList>
            <person name="Gaulin E."/>
        </authorList>
    </citation>
    <scope>NUCLEOTIDE SEQUENCE</scope>
    <source>
        <strain evidence="5">CBS 578.67</strain>
    </source>
</reference>
<feature type="region of interest" description="Disordered" evidence="2">
    <location>
        <begin position="1"/>
        <end position="40"/>
    </location>
</feature>
<evidence type="ECO:0000256" key="2">
    <source>
        <dbReference type="SAM" id="MobiDB-lite"/>
    </source>
</evidence>
<protein>
    <submittedName>
        <fullName evidence="6">Aste57867_22654 protein</fullName>
    </submittedName>
</protein>
<dbReference type="PANTHER" id="PTHR45638">
    <property type="entry name" value="CYCLIC NUCLEOTIDE-GATED CATION CHANNEL SUBUNIT A"/>
    <property type="match status" value="1"/>
</dbReference>
<dbReference type="AlphaFoldDB" id="A0A485LL85"/>
<dbReference type="GO" id="GO:0016020">
    <property type="term" value="C:membrane"/>
    <property type="evidence" value="ECO:0007669"/>
    <property type="project" value="UniProtKB-SubCell"/>
</dbReference>
<reference evidence="6 7" key="1">
    <citation type="submission" date="2019-03" db="EMBL/GenBank/DDBJ databases">
        <authorList>
            <person name="Gaulin E."/>
            <person name="Dumas B."/>
        </authorList>
    </citation>
    <scope>NUCLEOTIDE SEQUENCE [LARGE SCALE GENOMIC DNA]</scope>
    <source>
        <strain evidence="6">CBS 568.67</strain>
    </source>
</reference>
<feature type="transmembrane region" description="Helical" evidence="3">
    <location>
        <begin position="276"/>
        <end position="296"/>
    </location>
</feature>
<feature type="transmembrane region" description="Helical" evidence="3">
    <location>
        <begin position="152"/>
        <end position="173"/>
    </location>
</feature>
<evidence type="ECO:0000313" key="7">
    <source>
        <dbReference type="Proteomes" id="UP000332933"/>
    </source>
</evidence>
<keyword evidence="1" id="KW-1071">Ligand-gated ion channel</keyword>
<feature type="transmembrane region" description="Helical" evidence="3">
    <location>
        <begin position="460"/>
        <end position="483"/>
    </location>
</feature>
<feature type="transmembrane region" description="Helical" evidence="3">
    <location>
        <begin position="71"/>
        <end position="93"/>
    </location>
</feature>
<gene>
    <name evidence="6" type="primary">Aste57867_22654</name>
    <name evidence="5" type="ORF">As57867_022584</name>
    <name evidence="6" type="ORF">ASTE57867_22654</name>
</gene>
<dbReference type="InterPro" id="IPR018490">
    <property type="entry name" value="cNMP-bd_dom_sf"/>
</dbReference>
<dbReference type="InterPro" id="IPR000595">
    <property type="entry name" value="cNMP-bd_dom"/>
</dbReference>